<proteinExistence type="predicted"/>
<organism evidence="1 2">
    <name type="scientific">Romanomermis culicivorax</name>
    <name type="common">Nematode worm</name>
    <dbReference type="NCBI Taxonomy" id="13658"/>
    <lineage>
        <taxon>Eukaryota</taxon>
        <taxon>Metazoa</taxon>
        <taxon>Ecdysozoa</taxon>
        <taxon>Nematoda</taxon>
        <taxon>Enoplea</taxon>
        <taxon>Dorylaimia</taxon>
        <taxon>Mermithida</taxon>
        <taxon>Mermithoidea</taxon>
        <taxon>Mermithidae</taxon>
        <taxon>Romanomermis</taxon>
    </lineage>
</organism>
<sequence length="61" mass="7312">MYLSIARKRHEKKHLDKGEKDLVEIRSSRSKIFQKDIKNAYFSPEMHIKTNDWLTPKPTIL</sequence>
<evidence type="ECO:0000313" key="2">
    <source>
        <dbReference type="WBParaSite" id="nRc.2.0.1.t07976-RA"/>
    </source>
</evidence>
<reference evidence="2" key="1">
    <citation type="submission" date="2022-11" db="UniProtKB">
        <authorList>
            <consortium name="WormBaseParasite"/>
        </authorList>
    </citation>
    <scope>IDENTIFICATION</scope>
</reference>
<dbReference type="Proteomes" id="UP000887565">
    <property type="component" value="Unplaced"/>
</dbReference>
<dbReference type="WBParaSite" id="nRc.2.0.1.t07976-RA">
    <property type="protein sequence ID" value="nRc.2.0.1.t07976-RA"/>
    <property type="gene ID" value="nRc.2.0.1.g07976"/>
</dbReference>
<dbReference type="AlphaFoldDB" id="A0A915I2N7"/>
<evidence type="ECO:0000313" key="1">
    <source>
        <dbReference type="Proteomes" id="UP000887565"/>
    </source>
</evidence>
<protein>
    <submittedName>
        <fullName evidence="2">Uncharacterized protein</fullName>
    </submittedName>
</protein>
<accession>A0A915I2N7</accession>
<name>A0A915I2N7_ROMCU</name>
<keyword evidence="1" id="KW-1185">Reference proteome</keyword>